<comment type="caution">
    <text evidence="1">The sequence shown here is derived from an EMBL/GenBank/DDBJ whole genome shotgun (WGS) entry which is preliminary data.</text>
</comment>
<keyword evidence="2" id="KW-1185">Reference proteome</keyword>
<sequence>MKTKNDFIKGHFVHVPNDLTTDPFDMRGEIGLVDHTNYKEQISTVLFRDGTVGEYQLSALEILYPLNALLYRFQMRYAEMKYNEIETVKRIIESSRQNHHDWALRIACFDEVIKGLCVTDCETFHEMNLDIDRHLGIAKRMPKEEKSTLLGRAVRISEFGNYRPGELGITVSVDTNSSKATILLKDAGLWTYNFECLQTLYPLNVLVSRYQKRQRELTKAERKSVRNIISCIMTKKHLWALEIAISKSVISDICLTDLKNLHSLRRDIAEKLSFRKNSL</sequence>
<gene>
    <name evidence="1" type="ORF">FXV77_05150</name>
</gene>
<dbReference type="AlphaFoldDB" id="A0A5D4HCY3"/>
<dbReference type="RefSeq" id="WP_148918136.1">
    <property type="nucleotide sequence ID" value="NZ_VTAV01000002.1"/>
</dbReference>
<reference evidence="1 2" key="1">
    <citation type="submission" date="2019-08" db="EMBL/GenBank/DDBJ databases">
        <title>Phlebobacter frassis gen. nov. sp. nov., a new member of family Sphingobacteriaceae isolated from sand fly rearing media.</title>
        <authorList>
            <person name="Kakumanu M.L."/>
            <person name="Marayati B.F."/>
            <person name="Wada-Katsumata A."/>
            <person name="Wasserberg G."/>
            <person name="Schal C."/>
            <person name="Apperson C.S."/>
            <person name="Ponnusamy L."/>
        </authorList>
    </citation>
    <scope>NUCLEOTIDE SEQUENCE [LARGE SCALE GENOMIC DNA]</scope>
    <source>
        <strain evidence="1 2">SSI9</strain>
    </source>
</reference>
<protein>
    <submittedName>
        <fullName evidence="1">Uncharacterized protein</fullName>
    </submittedName>
</protein>
<organism evidence="1 2">
    <name type="scientific">Sphingobacterium phlebotomi</name>
    <dbReference type="NCBI Taxonomy" id="2605433"/>
    <lineage>
        <taxon>Bacteria</taxon>
        <taxon>Pseudomonadati</taxon>
        <taxon>Bacteroidota</taxon>
        <taxon>Sphingobacteriia</taxon>
        <taxon>Sphingobacteriales</taxon>
        <taxon>Sphingobacteriaceae</taxon>
        <taxon>Sphingobacterium</taxon>
    </lineage>
</organism>
<proteinExistence type="predicted"/>
<accession>A0A5D4HCY3</accession>
<evidence type="ECO:0000313" key="2">
    <source>
        <dbReference type="Proteomes" id="UP000322362"/>
    </source>
</evidence>
<name>A0A5D4HCY3_9SPHI</name>
<dbReference type="Proteomes" id="UP000322362">
    <property type="component" value="Unassembled WGS sequence"/>
</dbReference>
<dbReference type="EMBL" id="VTAV01000002">
    <property type="protein sequence ID" value="TYR37395.1"/>
    <property type="molecule type" value="Genomic_DNA"/>
</dbReference>
<evidence type="ECO:0000313" key="1">
    <source>
        <dbReference type="EMBL" id="TYR37395.1"/>
    </source>
</evidence>